<comment type="caution">
    <text evidence="5">The sequence shown here is derived from an EMBL/GenBank/DDBJ whole genome shotgun (WGS) entry which is preliminary data.</text>
</comment>
<protein>
    <submittedName>
        <fullName evidence="5">Protein phosphatase 1 regulatory subunit 12B</fullName>
    </submittedName>
</protein>
<feature type="compositionally biased region" description="Low complexity" evidence="4">
    <location>
        <begin position="270"/>
        <end position="295"/>
    </location>
</feature>
<dbReference type="InterPro" id="IPR036770">
    <property type="entry name" value="Ankyrin_rpt-contain_sf"/>
</dbReference>
<evidence type="ECO:0000313" key="5">
    <source>
        <dbReference type="EMBL" id="KAK2550993.1"/>
    </source>
</evidence>
<dbReference type="PROSITE" id="PS50297">
    <property type="entry name" value="ANK_REP_REGION"/>
    <property type="match status" value="4"/>
</dbReference>
<dbReference type="PANTHER" id="PTHR24171">
    <property type="entry name" value="ANKYRIN REPEAT DOMAIN-CONTAINING PROTEIN 39-RELATED"/>
    <property type="match status" value="1"/>
</dbReference>
<feature type="repeat" description="ANK" evidence="3">
    <location>
        <begin position="479"/>
        <end position="511"/>
    </location>
</feature>
<feature type="region of interest" description="Disordered" evidence="4">
    <location>
        <begin position="265"/>
        <end position="298"/>
    </location>
</feature>
<sequence>MLKFAVKRKPVELFHEAVHKKDLLRATFLLEQNESQFHIDDIDEDGITALQRTCFTGTLGLVQLLVTNGAEINIQDNEGWSVLHAATVARNHSIIRYLIAVGAPLGLQNDQGELAIDLARDLQSIVILVDGMRRAGLAREVEDYLRDRPEVRGILEEKLRQSDMVTQEQGRQRAASEILPSNMSTKYAGRQQRRSLFADNPQPVTTAVKSKDNDLKGLTDPRPTDVVLLNRHLIESPINSSSLNFGAREPCALCSKCGKRRQQIVKRRSTTSLCSESSDSSSSSDSAYSSGSTNSAGNVYALEQNDGTMNTAKENNHMGAENHRVYARVHTTTIPPETVRYTNNYDRQNVQGESVSRQKRISSSAKPTSSFQYQGRSYSPAKNRSDTGNANFLHQDHIIQSQEYQFSPRLHSPMINSKGDRSCVYGSPPILNATENVINVNELNGRGVSLLHEAAAKGDAEEVKLLLLRGAEVNRQSLNGSSPLHEAVRAGKTMTASVLIEHGADLFSETDNGLLPEDLAPNVHMKRLLHKAMALK</sequence>
<dbReference type="AlphaFoldDB" id="A0AAD9PXV6"/>
<dbReference type="PANTHER" id="PTHR24171:SF8">
    <property type="entry name" value="BRCA1-ASSOCIATED RING DOMAIN PROTEIN 1"/>
    <property type="match status" value="1"/>
</dbReference>
<dbReference type="Gene3D" id="1.25.40.20">
    <property type="entry name" value="Ankyrin repeat-containing domain"/>
    <property type="match status" value="2"/>
</dbReference>
<keyword evidence="6" id="KW-1185">Reference proteome</keyword>
<evidence type="ECO:0000256" key="3">
    <source>
        <dbReference type="PROSITE-ProRule" id="PRU00023"/>
    </source>
</evidence>
<dbReference type="GO" id="GO:0031436">
    <property type="term" value="C:BRCA1-BARD1 complex"/>
    <property type="evidence" value="ECO:0007669"/>
    <property type="project" value="TreeGrafter"/>
</dbReference>
<feature type="region of interest" description="Disordered" evidence="4">
    <location>
        <begin position="194"/>
        <end position="222"/>
    </location>
</feature>
<keyword evidence="2 3" id="KW-0040">ANK repeat</keyword>
<keyword evidence="1" id="KW-0677">Repeat</keyword>
<accession>A0AAD9PXV6</accession>
<feature type="region of interest" description="Disordered" evidence="4">
    <location>
        <begin position="343"/>
        <end position="385"/>
    </location>
</feature>
<dbReference type="EMBL" id="JARQWQ010000103">
    <property type="protein sequence ID" value="KAK2550993.1"/>
    <property type="molecule type" value="Genomic_DNA"/>
</dbReference>
<reference evidence="5" key="2">
    <citation type="journal article" date="2023" name="Science">
        <title>Genomic signatures of disease resistance in endangered staghorn corals.</title>
        <authorList>
            <person name="Vollmer S.V."/>
            <person name="Selwyn J.D."/>
            <person name="Despard B.A."/>
            <person name="Roesel C.L."/>
        </authorList>
    </citation>
    <scope>NUCLEOTIDE SEQUENCE</scope>
    <source>
        <strain evidence="5">K2</strain>
    </source>
</reference>
<feature type="repeat" description="ANK" evidence="3">
    <location>
        <begin position="45"/>
        <end position="77"/>
    </location>
</feature>
<feature type="compositionally biased region" description="Basic and acidic residues" evidence="4">
    <location>
        <begin position="209"/>
        <end position="222"/>
    </location>
</feature>
<name>A0AAD9PXV6_ACRCE</name>
<feature type="repeat" description="ANK" evidence="3">
    <location>
        <begin position="78"/>
        <end position="110"/>
    </location>
</feature>
<reference evidence="5" key="1">
    <citation type="journal article" date="2023" name="G3 (Bethesda)">
        <title>Whole genome assembly and annotation of the endangered Caribbean coral Acropora cervicornis.</title>
        <authorList>
            <person name="Selwyn J.D."/>
            <person name="Vollmer S.V."/>
        </authorList>
    </citation>
    <scope>NUCLEOTIDE SEQUENCE</scope>
    <source>
        <strain evidence="5">K2</strain>
    </source>
</reference>
<evidence type="ECO:0000256" key="4">
    <source>
        <dbReference type="SAM" id="MobiDB-lite"/>
    </source>
</evidence>
<dbReference type="SMART" id="SM00248">
    <property type="entry name" value="ANK"/>
    <property type="match status" value="4"/>
</dbReference>
<dbReference type="GO" id="GO:0085020">
    <property type="term" value="P:protein K6-linked ubiquitination"/>
    <property type="evidence" value="ECO:0007669"/>
    <property type="project" value="TreeGrafter"/>
</dbReference>
<dbReference type="SUPFAM" id="SSF48403">
    <property type="entry name" value="Ankyrin repeat"/>
    <property type="match status" value="2"/>
</dbReference>
<proteinExistence type="predicted"/>
<organism evidence="5 6">
    <name type="scientific">Acropora cervicornis</name>
    <name type="common">Staghorn coral</name>
    <dbReference type="NCBI Taxonomy" id="6130"/>
    <lineage>
        <taxon>Eukaryota</taxon>
        <taxon>Metazoa</taxon>
        <taxon>Cnidaria</taxon>
        <taxon>Anthozoa</taxon>
        <taxon>Hexacorallia</taxon>
        <taxon>Scleractinia</taxon>
        <taxon>Astrocoeniina</taxon>
        <taxon>Acroporidae</taxon>
        <taxon>Acropora</taxon>
    </lineage>
</organism>
<evidence type="ECO:0000256" key="2">
    <source>
        <dbReference type="ARBA" id="ARBA00023043"/>
    </source>
</evidence>
<feature type="repeat" description="ANK" evidence="3">
    <location>
        <begin position="446"/>
        <end position="478"/>
    </location>
</feature>
<dbReference type="Proteomes" id="UP001249851">
    <property type="component" value="Unassembled WGS sequence"/>
</dbReference>
<dbReference type="InterPro" id="IPR002110">
    <property type="entry name" value="Ankyrin_rpt"/>
</dbReference>
<evidence type="ECO:0000256" key="1">
    <source>
        <dbReference type="ARBA" id="ARBA00022737"/>
    </source>
</evidence>
<gene>
    <name evidence="5" type="ORF">P5673_028211</name>
</gene>
<evidence type="ECO:0000313" key="6">
    <source>
        <dbReference type="Proteomes" id="UP001249851"/>
    </source>
</evidence>
<dbReference type="PROSITE" id="PS50088">
    <property type="entry name" value="ANK_REPEAT"/>
    <property type="match status" value="4"/>
</dbReference>
<dbReference type="Pfam" id="PF12796">
    <property type="entry name" value="Ank_2"/>
    <property type="match status" value="2"/>
</dbReference>
<dbReference type="GO" id="GO:0070531">
    <property type="term" value="C:BRCA1-A complex"/>
    <property type="evidence" value="ECO:0007669"/>
    <property type="project" value="TreeGrafter"/>
</dbReference>
<dbReference type="GO" id="GO:0004842">
    <property type="term" value="F:ubiquitin-protein transferase activity"/>
    <property type="evidence" value="ECO:0007669"/>
    <property type="project" value="TreeGrafter"/>
</dbReference>